<dbReference type="AlphaFoldDB" id="A0ABD2SIJ8"/>
<feature type="non-terminal residue" evidence="1">
    <location>
        <position position="1"/>
    </location>
</feature>
<proteinExistence type="predicted"/>
<comment type="caution">
    <text evidence="1">The sequence shown here is derived from an EMBL/GenBank/DDBJ whole genome shotgun (WGS) entry which is preliminary data.</text>
</comment>
<dbReference type="InterPro" id="IPR044190">
    <property type="entry name" value="THA8-like"/>
</dbReference>
<dbReference type="Proteomes" id="UP001627284">
    <property type="component" value="Unassembled WGS sequence"/>
</dbReference>
<accession>A0ABD2SIJ8</accession>
<dbReference type="EMBL" id="JBJKTR010000015">
    <property type="protein sequence ID" value="KAL3343708.1"/>
    <property type="molecule type" value="Genomic_DNA"/>
</dbReference>
<dbReference type="Gene3D" id="1.25.40.10">
    <property type="entry name" value="Tetratricopeptide repeat domain"/>
    <property type="match status" value="1"/>
</dbReference>
<evidence type="ECO:0000313" key="2">
    <source>
        <dbReference type="Proteomes" id="UP001627284"/>
    </source>
</evidence>
<organism evidence="1 2">
    <name type="scientific">Solanum stoloniferum</name>
    <dbReference type="NCBI Taxonomy" id="62892"/>
    <lineage>
        <taxon>Eukaryota</taxon>
        <taxon>Viridiplantae</taxon>
        <taxon>Streptophyta</taxon>
        <taxon>Embryophyta</taxon>
        <taxon>Tracheophyta</taxon>
        <taxon>Spermatophyta</taxon>
        <taxon>Magnoliopsida</taxon>
        <taxon>eudicotyledons</taxon>
        <taxon>Gunneridae</taxon>
        <taxon>Pentapetalae</taxon>
        <taxon>asterids</taxon>
        <taxon>lamiids</taxon>
        <taxon>Solanales</taxon>
        <taxon>Solanaceae</taxon>
        <taxon>Solanoideae</taxon>
        <taxon>Solaneae</taxon>
        <taxon>Solanum</taxon>
    </lineage>
</organism>
<evidence type="ECO:0000313" key="1">
    <source>
        <dbReference type="EMBL" id="KAL3343708.1"/>
    </source>
</evidence>
<protein>
    <submittedName>
        <fullName evidence="1">Uncharacterized protein</fullName>
    </submittedName>
</protein>
<name>A0ABD2SIJ8_9SOLN</name>
<gene>
    <name evidence="1" type="ORF">AABB24_027301</name>
</gene>
<dbReference type="InterPro" id="IPR011990">
    <property type="entry name" value="TPR-like_helical_dom_sf"/>
</dbReference>
<reference evidence="1 2" key="1">
    <citation type="submission" date="2024-05" db="EMBL/GenBank/DDBJ databases">
        <title>De novo assembly of an allotetraploid wild potato.</title>
        <authorList>
            <person name="Hosaka A.J."/>
        </authorList>
    </citation>
    <scope>NUCLEOTIDE SEQUENCE [LARGE SCALE GENOMIC DNA]</scope>
    <source>
        <tissue evidence="1">Young leaves</tissue>
    </source>
</reference>
<dbReference type="PANTHER" id="PTHR47594:SF3">
    <property type="entry name" value="PROTEIN THYLAKOID ASSEMBLY 8, CHLOROPLASTIC"/>
    <property type="match status" value="1"/>
</dbReference>
<sequence length="249" mass="28250">AGWFYEDPFLIFYQWNSNPPFMASSLSTNLKFTLQHSSATLPPPKSTTRRKISVRCGPRSNRGPLVKGRILSIEAIQAIQALKRAQRTDPSQIEAHVSKTLNRLIKTDLIAAYKELLRQDLCDLALKVFPAVQSECDVPDLGLYADMVLALTRTGFAEHIDELICDLEKVGTIECDDKSLVRLVRALVEGEQVESTVRVYELMKKSGWGSRFEIDEYVAKVLRRGFKRFGKEEMADEVDQQLQRSSRLV</sequence>
<dbReference type="PANTHER" id="PTHR47594">
    <property type="entry name" value="PPR CONTAINING PLANT-LIKE PROTEIN"/>
    <property type="match status" value="1"/>
</dbReference>
<keyword evidence="2" id="KW-1185">Reference proteome</keyword>